<evidence type="ECO:0008006" key="4">
    <source>
        <dbReference type="Google" id="ProtNLM"/>
    </source>
</evidence>
<comment type="caution">
    <text evidence="2">The sequence shown here is derived from an EMBL/GenBank/DDBJ whole genome shotgun (WGS) entry which is preliminary data.</text>
</comment>
<evidence type="ECO:0000313" key="2">
    <source>
        <dbReference type="EMBL" id="EOL40610.1"/>
    </source>
</evidence>
<dbReference type="EMBL" id="AJAT01000023">
    <property type="protein sequence ID" value="EOL40610.1"/>
    <property type="molecule type" value="Genomic_DNA"/>
</dbReference>
<feature type="transmembrane region" description="Helical" evidence="1">
    <location>
        <begin position="140"/>
        <end position="165"/>
    </location>
</feature>
<dbReference type="HOGENOM" id="CLU_115876_0_0_9"/>
<dbReference type="PATRIC" id="fig|1158610.3.peg.3570"/>
<dbReference type="STRING" id="154621.RV11_GL002175"/>
<keyword evidence="3" id="KW-1185">Reference proteome</keyword>
<feature type="transmembrane region" description="Helical" evidence="1">
    <location>
        <begin position="75"/>
        <end position="93"/>
    </location>
</feature>
<keyword evidence="1" id="KW-0812">Transmembrane</keyword>
<dbReference type="Pfam" id="PF04854">
    <property type="entry name" value="DUF624"/>
    <property type="match status" value="1"/>
</dbReference>
<keyword evidence="1" id="KW-1133">Transmembrane helix</keyword>
<gene>
    <name evidence="2" type="ORF">UC3_03568</name>
</gene>
<evidence type="ECO:0000313" key="3">
    <source>
        <dbReference type="Proteomes" id="UP000013785"/>
    </source>
</evidence>
<organism evidence="2 3">
    <name type="scientific">Enterococcus phoeniculicola ATCC BAA-412</name>
    <dbReference type="NCBI Taxonomy" id="1158610"/>
    <lineage>
        <taxon>Bacteria</taxon>
        <taxon>Bacillati</taxon>
        <taxon>Bacillota</taxon>
        <taxon>Bacilli</taxon>
        <taxon>Lactobacillales</taxon>
        <taxon>Enterococcaceae</taxon>
        <taxon>Enterococcus</taxon>
    </lineage>
</organism>
<keyword evidence="1" id="KW-0472">Membrane</keyword>
<protein>
    <recommendedName>
        <fullName evidence="4">DUF624 domain-containing protein</fullName>
    </recommendedName>
</protein>
<evidence type="ECO:0000256" key="1">
    <source>
        <dbReference type="SAM" id="Phobius"/>
    </source>
</evidence>
<sequence>MIGKALEAFFIRVWVIIKLNLFFWAFSTAGLFFAGVGPALKTVNELFAAHEFEYKEITFKEGWKLFKTNFKRGNGFFWFYGGIFAVLAYNLYLSVQIKGLTFLVVDFILLFALLYTYATYQYTLLLDSQYEISAKNVIKLAFISTLSSFTNFLKLVIGGAVILWFTWKYKGLILFGTFAIIQVWNFYATKTWRVLIDERLETND</sequence>
<feature type="transmembrane region" description="Helical" evidence="1">
    <location>
        <begin position="100"/>
        <end position="120"/>
    </location>
</feature>
<name>R3WFD8_9ENTE</name>
<proteinExistence type="predicted"/>
<reference evidence="2 3" key="1">
    <citation type="submission" date="2013-02" db="EMBL/GenBank/DDBJ databases">
        <title>The Genome Sequence of Enterococcus phoeniculicola BAA-412.</title>
        <authorList>
            <consortium name="The Broad Institute Genome Sequencing Platform"/>
            <consortium name="The Broad Institute Genome Sequencing Center for Infectious Disease"/>
            <person name="Earl A.M."/>
            <person name="Gilmore M.S."/>
            <person name="Lebreton F."/>
            <person name="Walker B."/>
            <person name="Young S.K."/>
            <person name="Zeng Q."/>
            <person name="Gargeya S."/>
            <person name="Fitzgerald M."/>
            <person name="Haas B."/>
            <person name="Abouelleil A."/>
            <person name="Alvarado L."/>
            <person name="Arachchi H.M."/>
            <person name="Berlin A.M."/>
            <person name="Chapman S.B."/>
            <person name="Dewar J."/>
            <person name="Goldberg J."/>
            <person name="Griggs A."/>
            <person name="Gujja S."/>
            <person name="Hansen M."/>
            <person name="Howarth C."/>
            <person name="Imamovic A."/>
            <person name="Larimer J."/>
            <person name="McCowan C."/>
            <person name="Murphy C."/>
            <person name="Neiman D."/>
            <person name="Pearson M."/>
            <person name="Priest M."/>
            <person name="Roberts A."/>
            <person name="Saif S."/>
            <person name="Shea T."/>
            <person name="Sisk P."/>
            <person name="Sykes S."/>
            <person name="Wortman J."/>
            <person name="Nusbaum C."/>
            <person name="Birren B."/>
        </authorList>
    </citation>
    <scope>NUCLEOTIDE SEQUENCE [LARGE SCALE GENOMIC DNA]</scope>
    <source>
        <strain evidence="2 3">ATCC BAA-412</strain>
    </source>
</reference>
<dbReference type="AlphaFoldDB" id="R3WFD8"/>
<dbReference type="OrthoDB" id="1650985at2"/>
<dbReference type="Proteomes" id="UP000013785">
    <property type="component" value="Unassembled WGS sequence"/>
</dbReference>
<dbReference type="InterPro" id="IPR006938">
    <property type="entry name" value="DUF624"/>
</dbReference>
<feature type="transmembrane region" description="Helical" evidence="1">
    <location>
        <begin position="172"/>
        <end position="188"/>
    </location>
</feature>
<dbReference type="eggNOG" id="COG5578">
    <property type="taxonomic scope" value="Bacteria"/>
</dbReference>
<accession>R3WFD8</accession>
<feature type="transmembrane region" description="Helical" evidence="1">
    <location>
        <begin position="21"/>
        <end position="40"/>
    </location>
</feature>
<dbReference type="RefSeq" id="WP_010770198.1">
    <property type="nucleotide sequence ID" value="NZ_ASWE01000001.1"/>
</dbReference>